<organism evidence="3 4">
    <name type="scientific">Truepera radiovictrix (strain DSM 17093 / CIP 108686 / LMG 22925 / RQ-24)</name>
    <dbReference type="NCBI Taxonomy" id="649638"/>
    <lineage>
        <taxon>Bacteria</taxon>
        <taxon>Thermotogati</taxon>
        <taxon>Deinococcota</taxon>
        <taxon>Deinococci</taxon>
        <taxon>Trueperales</taxon>
        <taxon>Trueperaceae</taxon>
        <taxon>Truepera</taxon>
    </lineage>
</organism>
<evidence type="ECO:0000256" key="1">
    <source>
        <dbReference type="ARBA" id="ARBA00023002"/>
    </source>
</evidence>
<dbReference type="InterPro" id="IPR019945">
    <property type="entry name" value="F420_G6P_DH-rel"/>
</dbReference>
<reference evidence="3 4" key="2">
    <citation type="journal article" date="2011" name="Stand. Genomic Sci.">
        <title>Complete genome sequence of Truepera radiovictrix type strain (RQ-24).</title>
        <authorList>
            <person name="Ivanova N."/>
            <person name="Rohde C."/>
            <person name="Munk C."/>
            <person name="Nolan M."/>
            <person name="Lucas S."/>
            <person name="Del Rio T.G."/>
            <person name="Tice H."/>
            <person name="Deshpande S."/>
            <person name="Cheng J.F."/>
            <person name="Tapia R."/>
            <person name="Han C."/>
            <person name="Goodwin L."/>
            <person name="Pitluck S."/>
            <person name="Liolios K."/>
            <person name="Mavromatis K."/>
            <person name="Mikhailova N."/>
            <person name="Pati A."/>
            <person name="Chen A."/>
            <person name="Palaniappan K."/>
            <person name="Land M."/>
            <person name="Hauser L."/>
            <person name="Chang Y.J."/>
            <person name="Jeffries C.D."/>
            <person name="Brambilla E."/>
            <person name="Rohde M."/>
            <person name="Goker M."/>
            <person name="Tindall B.J."/>
            <person name="Woyke T."/>
            <person name="Bristow J."/>
            <person name="Eisen J.A."/>
            <person name="Markowitz V."/>
            <person name="Hugenholtz P."/>
            <person name="Kyrpides N.C."/>
            <person name="Klenk H.P."/>
            <person name="Lapidus A."/>
        </authorList>
    </citation>
    <scope>NUCLEOTIDE SEQUENCE [LARGE SCALE GENOMIC DNA]</scope>
    <source>
        <strain evidence="4">DSM 17093 / CIP 108686 / LMG 22925 / RQ-24</strain>
    </source>
</reference>
<dbReference type="OrthoDB" id="180193at2"/>
<dbReference type="Proteomes" id="UP000000379">
    <property type="component" value="Chromosome"/>
</dbReference>
<gene>
    <name evidence="3" type="ordered locus">Trad_1921</name>
</gene>
<dbReference type="GO" id="GO:0016705">
    <property type="term" value="F:oxidoreductase activity, acting on paired donors, with incorporation or reduction of molecular oxygen"/>
    <property type="evidence" value="ECO:0007669"/>
    <property type="project" value="InterPro"/>
</dbReference>
<protein>
    <submittedName>
        <fullName evidence="3">F420-dependent oxidoreductase, G6PDH family</fullName>
    </submittedName>
</protein>
<name>D7CQQ3_TRURR</name>
<dbReference type="KEGG" id="tra:Trad_1921"/>
<dbReference type="InterPro" id="IPR023907">
    <property type="entry name" value="Non-F420_Flavin_OxRdtase"/>
</dbReference>
<feature type="domain" description="Luciferase-like" evidence="2">
    <location>
        <begin position="9"/>
        <end position="291"/>
    </location>
</feature>
<dbReference type="SUPFAM" id="SSF51679">
    <property type="entry name" value="Bacterial luciferase-like"/>
    <property type="match status" value="1"/>
</dbReference>
<dbReference type="eggNOG" id="COG2141">
    <property type="taxonomic scope" value="Bacteria"/>
</dbReference>
<dbReference type="NCBIfam" id="TIGR03885">
    <property type="entry name" value="flavin_revert"/>
    <property type="match status" value="1"/>
</dbReference>
<dbReference type="Pfam" id="PF00296">
    <property type="entry name" value="Bac_luciferase"/>
    <property type="match status" value="1"/>
</dbReference>
<evidence type="ECO:0000313" key="4">
    <source>
        <dbReference type="Proteomes" id="UP000000379"/>
    </source>
</evidence>
<dbReference type="CDD" id="cd01097">
    <property type="entry name" value="Tetrahydromethanopterin_reductase"/>
    <property type="match status" value="1"/>
</dbReference>
<dbReference type="Gene3D" id="3.20.20.30">
    <property type="entry name" value="Luciferase-like domain"/>
    <property type="match status" value="1"/>
</dbReference>
<dbReference type="STRING" id="649638.Trad_1921"/>
<dbReference type="NCBIfam" id="TIGR03557">
    <property type="entry name" value="F420_G6P_family"/>
    <property type="match status" value="1"/>
</dbReference>
<dbReference type="PANTHER" id="PTHR43244">
    <property type="match status" value="1"/>
</dbReference>
<reference evidence="4" key="1">
    <citation type="submission" date="2010-05" db="EMBL/GenBank/DDBJ databases">
        <title>The complete genome of Truepera radiovictris DSM 17093.</title>
        <authorList>
            <consortium name="US DOE Joint Genome Institute (JGI-PGF)"/>
            <person name="Lucas S."/>
            <person name="Copeland A."/>
            <person name="Lapidus A."/>
            <person name="Glavina del Rio T."/>
            <person name="Dalin E."/>
            <person name="Tice H."/>
            <person name="Bruce D."/>
            <person name="Goodwin L."/>
            <person name="Pitluck S."/>
            <person name="Kyrpides N."/>
            <person name="Mavromatis K."/>
            <person name="Ovchinnikova G."/>
            <person name="Munk A.C."/>
            <person name="Detter J.C."/>
            <person name="Han C."/>
            <person name="Tapia R."/>
            <person name="Land M."/>
            <person name="Hauser L."/>
            <person name="Markowitz V."/>
            <person name="Cheng J.-F."/>
            <person name="Hugenholtz P."/>
            <person name="Woyke T."/>
            <person name="Wu D."/>
            <person name="Tindall B."/>
            <person name="Pomrenke H.G."/>
            <person name="Brambilla E."/>
            <person name="Klenk H.-P."/>
            <person name="Eisen J.A."/>
        </authorList>
    </citation>
    <scope>NUCLEOTIDE SEQUENCE [LARGE SCALE GENOMIC DNA]</scope>
    <source>
        <strain evidence="4">DSM 17093 / CIP 108686 / LMG 22925 / RQ-24</strain>
    </source>
</reference>
<keyword evidence="1" id="KW-0560">Oxidoreductase</keyword>
<dbReference type="InterPro" id="IPR036661">
    <property type="entry name" value="Luciferase-like_sf"/>
</dbReference>
<dbReference type="PANTHER" id="PTHR43244:SF1">
    <property type="entry name" value="5,10-METHYLENETETRAHYDROMETHANOPTERIN REDUCTASE"/>
    <property type="match status" value="1"/>
</dbReference>
<dbReference type="RefSeq" id="WP_013178402.1">
    <property type="nucleotide sequence ID" value="NC_014221.1"/>
</dbReference>
<sequence>MATIGYHASHEQYPPSQLLRYAQAAERAGFTAAMCSDHFYPWSERQGQSGFAWSWLGAALQATELPFGVVNAPGGRYHPAIVAQAAATLAEMFPGRFWLALGSGQNLNEHPLAQPWPSKAERNERLLEAAEVMRALWRGERVTHRGHFGLNGAQLYTRPAEPPKLVGAAITPETAAWVGSWADALITVNKPTDELREVVDAFQGGAGRGKPMLLQLQLAYAPTEQEAERAAFEAWRTNIFDSPVLANLPNPEAFDAAAAFVKPSDLRGPVRVSADLEQHLDRLHELLALGFSEVYLHNVHPDQHRFVRDFGARVLPRLPK</sequence>
<proteinExistence type="predicted"/>
<dbReference type="InterPro" id="IPR011251">
    <property type="entry name" value="Luciferase-like_dom"/>
</dbReference>
<dbReference type="InterPro" id="IPR050564">
    <property type="entry name" value="F420-G6PD/mer"/>
</dbReference>
<dbReference type="EMBL" id="CP002049">
    <property type="protein sequence ID" value="ADI15037.1"/>
    <property type="molecule type" value="Genomic_DNA"/>
</dbReference>
<dbReference type="HOGENOM" id="CLU_027853_4_0_0"/>
<evidence type="ECO:0000259" key="2">
    <source>
        <dbReference type="Pfam" id="PF00296"/>
    </source>
</evidence>
<dbReference type="AlphaFoldDB" id="D7CQQ3"/>
<keyword evidence="4" id="KW-1185">Reference proteome</keyword>
<accession>D7CQQ3</accession>
<evidence type="ECO:0000313" key="3">
    <source>
        <dbReference type="EMBL" id="ADI15037.1"/>
    </source>
</evidence>